<keyword evidence="2" id="KW-1185">Reference proteome</keyword>
<dbReference type="AlphaFoldDB" id="A0AAE8MZH3"/>
<evidence type="ECO:0000313" key="1">
    <source>
        <dbReference type="EMBL" id="SPO02514.1"/>
    </source>
</evidence>
<accession>A0AAE8MZH3</accession>
<dbReference type="PANTHER" id="PTHR35186:SF4">
    <property type="entry name" value="PRION-INHIBITION AND PROPAGATION HELO DOMAIN-CONTAINING PROTEIN"/>
    <property type="match status" value="1"/>
</dbReference>
<evidence type="ECO:0000313" key="2">
    <source>
        <dbReference type="Proteomes" id="UP001187682"/>
    </source>
</evidence>
<protein>
    <submittedName>
        <fullName evidence="1">Uncharacterized protein</fullName>
    </submittedName>
</protein>
<dbReference type="PANTHER" id="PTHR35186">
    <property type="entry name" value="ANK_REP_REGION DOMAIN-CONTAINING PROTEIN"/>
    <property type="match status" value="1"/>
</dbReference>
<sequence length="581" mass="64131">MAELVFGALGIVPLIGIAIKSYRGLCSDLRTFRHCSSTVKNTHKKLKVQRIIFENECELLLRDCLGDDADLQTAIDQGHEMCAELIQSILEAVQQLDSNLACFQALKAKQRKGERMKETWSRLKDGVRITLNKNDYEAALNDLRIVNSDLQSLRGQVTQLQNPPKVSSLKRAATPPGWADIRSAARALHEGLIKAWSCSETSHLQHFVKLFLEAEKAEEDVRMDIAIMCHGYRRGSGGESLIQLQVRSGRLEWSKPPSCLVEVPPSGSGEIRPQKRAKTVRFLQESSSTYTISQASAAGNCTALPTLQTHASLDLGSSTDLCSEIRTRCSQRAPSITSYCLGHIDMRSNDNLRHSFYLSHRNTSRGICLSPLDTLEPVPMDAFLHAAEGGGLSTADRLKMARSLVLAVLKFNETPWLGDVWRLQDFSLFNQGQDVSQALQTLHLGAEFDCATLPLGNNSNTSTMEGVQLSHESSRLSLASEDERLLCGIENVTLHSLGVALLQIDRMEKIDPDDVLLARKAAKLSSSFGDRYQEITRKCLRCDFGYGTNLGKAQLQKAVYESVIGPLETMISVLSIEDDAG</sequence>
<dbReference type="EMBL" id="ONZQ02000006">
    <property type="protein sequence ID" value="SPO02514.1"/>
    <property type="molecule type" value="Genomic_DNA"/>
</dbReference>
<organism evidence="1 2">
    <name type="scientific">Cephalotrichum gorgonifer</name>
    <dbReference type="NCBI Taxonomy" id="2041049"/>
    <lineage>
        <taxon>Eukaryota</taxon>
        <taxon>Fungi</taxon>
        <taxon>Dikarya</taxon>
        <taxon>Ascomycota</taxon>
        <taxon>Pezizomycotina</taxon>
        <taxon>Sordariomycetes</taxon>
        <taxon>Hypocreomycetidae</taxon>
        <taxon>Microascales</taxon>
        <taxon>Microascaceae</taxon>
        <taxon>Cephalotrichum</taxon>
    </lineage>
</organism>
<proteinExistence type="predicted"/>
<comment type="caution">
    <text evidence="1">The sequence shown here is derived from an EMBL/GenBank/DDBJ whole genome shotgun (WGS) entry which is preliminary data.</text>
</comment>
<gene>
    <name evidence="1" type="ORF">DNG_05187</name>
</gene>
<dbReference type="Proteomes" id="UP001187682">
    <property type="component" value="Unassembled WGS sequence"/>
</dbReference>
<name>A0AAE8MZH3_9PEZI</name>
<reference evidence="1" key="1">
    <citation type="submission" date="2018-03" db="EMBL/GenBank/DDBJ databases">
        <authorList>
            <person name="Guldener U."/>
        </authorList>
    </citation>
    <scope>NUCLEOTIDE SEQUENCE</scope>
</reference>